<evidence type="ECO:0000256" key="5">
    <source>
        <dbReference type="RuleBase" id="RU003345"/>
    </source>
</evidence>
<dbReference type="PANTHER" id="PTHR43217">
    <property type="entry name" value="SUCCINATE SEMIALDEHYDE DEHYDROGENASE [NAD(P)+] SAD"/>
    <property type="match status" value="1"/>
</dbReference>
<evidence type="ECO:0000256" key="2">
    <source>
        <dbReference type="ARBA" id="ARBA00022857"/>
    </source>
</evidence>
<dbReference type="InterPro" id="IPR047110">
    <property type="entry name" value="GABD/Sad-like"/>
</dbReference>
<keyword evidence="8" id="KW-1185">Reference proteome</keyword>
<evidence type="ECO:0000259" key="6">
    <source>
        <dbReference type="Pfam" id="PF00171"/>
    </source>
</evidence>
<dbReference type="InterPro" id="IPR029510">
    <property type="entry name" value="Ald_DH_CS_GLU"/>
</dbReference>
<dbReference type="InterPro" id="IPR016160">
    <property type="entry name" value="Ald_DH_CS_CYS"/>
</dbReference>
<dbReference type="Pfam" id="PF00171">
    <property type="entry name" value="Aldedh"/>
    <property type="match status" value="1"/>
</dbReference>
<dbReference type="InterPro" id="IPR015590">
    <property type="entry name" value="Aldehyde_DH_dom"/>
</dbReference>
<dbReference type="Proteomes" id="UP001321766">
    <property type="component" value="Chromosome"/>
</dbReference>
<feature type="active site" evidence="4">
    <location>
        <position position="228"/>
    </location>
</feature>
<comment type="similarity">
    <text evidence="1 5">Belongs to the aldehyde dehydrogenase family.</text>
</comment>
<protein>
    <submittedName>
        <fullName evidence="7">Aldehyde dehydrogenase</fullName>
    </submittedName>
</protein>
<organism evidence="7 8">
    <name type="scientific">Bombiscardovia nodaiensis</name>
    <dbReference type="NCBI Taxonomy" id="2932181"/>
    <lineage>
        <taxon>Bacteria</taxon>
        <taxon>Bacillati</taxon>
        <taxon>Actinomycetota</taxon>
        <taxon>Actinomycetes</taxon>
        <taxon>Bifidobacteriales</taxon>
        <taxon>Bifidobacteriaceae</taxon>
        <taxon>Bombiscardovia</taxon>
    </lineage>
</organism>
<evidence type="ECO:0000256" key="3">
    <source>
        <dbReference type="ARBA" id="ARBA00023002"/>
    </source>
</evidence>
<dbReference type="SUPFAM" id="SSF53720">
    <property type="entry name" value="ALDH-like"/>
    <property type="match status" value="1"/>
</dbReference>
<dbReference type="PROSITE" id="PS00687">
    <property type="entry name" value="ALDEHYDE_DEHYDR_GLU"/>
    <property type="match status" value="1"/>
</dbReference>
<dbReference type="EMBL" id="AP026798">
    <property type="protein sequence ID" value="BDR52913.1"/>
    <property type="molecule type" value="Genomic_DNA"/>
</dbReference>
<dbReference type="Gene3D" id="3.40.605.10">
    <property type="entry name" value="Aldehyde Dehydrogenase, Chain A, domain 1"/>
    <property type="match status" value="1"/>
</dbReference>
<sequence length="457" mass="49632">MTYQTINPYTNQLVKTYPDSSDDDLERALSLGHGLYKKWRQEPAATRSQSLHTIASSMRKKKDELAQLMTLEMGKRIQEAEFEVDLCADIADYFADESENFLRPTPLVTKAGKAYVVKQAIGVLMMVEPWNFPYYQIMRVFAPNYMLGNPMILKHASNVPGCAQAFADLVREAGAPEGSITNLFLNYDQVDAAIADKRLAGVALTGSERGGSSVAQTAGKYLKKSTMELGGNDVFIVLDDADMDLVKQMAPGARLGNAGQVCCASKRFVVMDNLYDDFLSSMVEAFRKPEPGDPADPATTLAPLSSVGARDKLQEQVDAAVAAGAQVAVGNERIDSPGAFFRPTILTGIDSSNPAYDQEMFGPVAAVYKVGSEQEAIDLANDSSYGLGSVVMSQDPDRADRVARAIETGMGFINGGWTTAPELPFGGVKNSGYGRELYTYGFDAFTNEHLILSYQQD</sequence>
<dbReference type="PROSITE" id="PS00070">
    <property type="entry name" value="ALDEHYDE_DEHYDR_CYS"/>
    <property type="match status" value="1"/>
</dbReference>
<evidence type="ECO:0000313" key="7">
    <source>
        <dbReference type="EMBL" id="BDR52913.1"/>
    </source>
</evidence>
<dbReference type="InterPro" id="IPR044148">
    <property type="entry name" value="ALDH_GabD1-like"/>
</dbReference>
<dbReference type="InterPro" id="IPR016163">
    <property type="entry name" value="Ald_DH_C"/>
</dbReference>
<evidence type="ECO:0000313" key="8">
    <source>
        <dbReference type="Proteomes" id="UP001321766"/>
    </source>
</evidence>
<dbReference type="PANTHER" id="PTHR43217:SF2">
    <property type="entry name" value="SUCCINATE-SEMIALDEHYDE DEHYDROGENASE [NADP(+)]"/>
    <property type="match status" value="1"/>
</dbReference>
<keyword evidence="3 5" id="KW-0560">Oxidoreductase</keyword>
<dbReference type="CDD" id="cd07100">
    <property type="entry name" value="ALDH_SSADH1_GabD1"/>
    <property type="match status" value="1"/>
</dbReference>
<dbReference type="Gene3D" id="3.40.309.10">
    <property type="entry name" value="Aldehyde Dehydrogenase, Chain A, domain 2"/>
    <property type="match status" value="1"/>
</dbReference>
<evidence type="ECO:0000256" key="4">
    <source>
        <dbReference type="PROSITE-ProRule" id="PRU10007"/>
    </source>
</evidence>
<feature type="domain" description="Aldehyde dehydrogenase" evidence="6">
    <location>
        <begin position="2"/>
        <end position="448"/>
    </location>
</feature>
<reference evidence="7 8" key="1">
    <citation type="journal article" date="2023" name="Microbiol. Spectr.">
        <title>Symbiosis of Carpenter Bees with Uncharacterized Lactic Acid Bacteria Showing NAD Auxotrophy.</title>
        <authorList>
            <person name="Kawasaki S."/>
            <person name="Ozawa K."/>
            <person name="Mori T."/>
            <person name="Yamamoto A."/>
            <person name="Ito M."/>
            <person name="Ohkuma M."/>
            <person name="Sakamoto M."/>
            <person name="Matsutani M."/>
        </authorList>
    </citation>
    <scope>NUCLEOTIDE SEQUENCE [LARGE SCALE GENOMIC DNA]</scope>
    <source>
        <strain evidence="7 8">Kim37-2</strain>
    </source>
</reference>
<dbReference type="InterPro" id="IPR016161">
    <property type="entry name" value="Ald_DH/histidinol_DH"/>
</dbReference>
<dbReference type="InterPro" id="IPR016162">
    <property type="entry name" value="Ald_DH_N"/>
</dbReference>
<gene>
    <name evidence="7" type="ORF">KIM372_08200</name>
</gene>
<keyword evidence="2" id="KW-0521">NADP</keyword>
<evidence type="ECO:0000256" key="1">
    <source>
        <dbReference type="ARBA" id="ARBA00009986"/>
    </source>
</evidence>
<proteinExistence type="inferred from homology"/>
<accession>A0ABM8B7Q9</accession>
<name>A0ABM8B7Q9_9BIFI</name>